<dbReference type="PROSITE" id="PS00138">
    <property type="entry name" value="SUBTILASE_SER"/>
    <property type="match status" value="1"/>
</dbReference>
<dbReference type="InterPro" id="IPR002884">
    <property type="entry name" value="P_dom"/>
</dbReference>
<dbReference type="Pfam" id="PF00082">
    <property type="entry name" value="Peptidase_S8"/>
    <property type="match status" value="1"/>
</dbReference>
<organism evidence="10 11">
    <name type="scientific">Shewanella fodinae</name>
    <dbReference type="NCBI Taxonomy" id="552357"/>
    <lineage>
        <taxon>Bacteria</taxon>
        <taxon>Pseudomonadati</taxon>
        <taxon>Pseudomonadota</taxon>
        <taxon>Gammaproteobacteria</taxon>
        <taxon>Alteromonadales</taxon>
        <taxon>Shewanellaceae</taxon>
        <taxon>Shewanella</taxon>
    </lineage>
</organism>
<dbReference type="InterPro" id="IPR008979">
    <property type="entry name" value="Galactose-bd-like_sf"/>
</dbReference>
<evidence type="ECO:0000256" key="4">
    <source>
        <dbReference type="ARBA" id="ARBA00022801"/>
    </source>
</evidence>
<dbReference type="PROSITE" id="PS51829">
    <property type="entry name" value="P_HOMO_B"/>
    <property type="match status" value="1"/>
</dbReference>
<evidence type="ECO:0000256" key="3">
    <source>
        <dbReference type="ARBA" id="ARBA00022729"/>
    </source>
</evidence>
<dbReference type="SUPFAM" id="SSF52743">
    <property type="entry name" value="Subtilisin-like"/>
    <property type="match status" value="1"/>
</dbReference>
<dbReference type="AlphaFoldDB" id="A0A4R2FHA3"/>
<sequence length="702" mass="74040">MRKSLIALSVTAAILAGCGSDSKTPETVNTPPQSTDVAYDVAQSMDLSGQLEGSDAEGALSFSLVDPADVKLGTLTITNPSSGTFTYRSDAMEGTEVVRFKVSDGQYESISTLTINITGGDPLYAYQWHLKNNGQNAFAANRGVAGEDINVADAIASGVKGQGVVVAVVDDGVEISHPDLAPNIVPGGSYNLITGTVDPTPFSDGAAHGTAVSGIIAAAGWNGIGGRGVAPEAKVIGFNFLDSDPTGAVSSVQTFENFAKSHGASAYSDYARVFNQSYGYNVPFPHTFDEDENDVYGDIAQNSADGKGSIFVKSAGNGYNYYSWSGYYWLPGDYFDVSGDEKANHGLPFHNANMSTDNANVFNLVVSAVNAKGELSSYSSVGSNVFVTAPGGEYGDDDPAIVTTDRAGCDKGWTVTDDRPATPFAGGQHPLNLTCDYTSEMNGTSSAAPNTSGAVAMIMSANPSLSWRDVRYILASTATEIQPDIAPVEVPVGSGDSAVEYNAIPSWIKNAAGFHFHNFYGFGRVDVSAAVAAAKNYTQDLGSYIITDWQSHENLEKSIPDASVSGASDGIEIADDMVIEAVQIEVSADHLRLPDLAVELISPSGTRSVVMTPYNGMVYQGVMDPSDPTDYVPGFENTPMLSNAFYGESTKGTWTLKVIDVNSGDYSFILYPVQYVDIPNESQGVLKGWSIRFHGHKVASAS</sequence>
<dbReference type="PROSITE" id="PS00137">
    <property type="entry name" value="SUBTILASE_HIS"/>
    <property type="match status" value="1"/>
</dbReference>
<feature type="active site" description="Charge relay system" evidence="7 8">
    <location>
        <position position="208"/>
    </location>
</feature>
<dbReference type="InterPro" id="IPR036852">
    <property type="entry name" value="Peptidase_S8/S53_dom_sf"/>
</dbReference>
<dbReference type="PROSITE" id="PS00136">
    <property type="entry name" value="SUBTILASE_ASP"/>
    <property type="match status" value="1"/>
</dbReference>
<feature type="active site" description="Charge relay system" evidence="7 8">
    <location>
        <position position="170"/>
    </location>
</feature>
<dbReference type="InterPro" id="IPR000209">
    <property type="entry name" value="Peptidase_S8/S53_dom"/>
</dbReference>
<dbReference type="Pfam" id="PF01483">
    <property type="entry name" value="P_proprotein"/>
    <property type="match status" value="1"/>
</dbReference>
<dbReference type="PROSITE" id="PS51257">
    <property type="entry name" value="PROKAR_LIPOPROTEIN"/>
    <property type="match status" value="1"/>
</dbReference>
<dbReference type="PANTHER" id="PTHR42884:SF14">
    <property type="entry name" value="NEUROENDOCRINE CONVERTASE 1"/>
    <property type="match status" value="1"/>
</dbReference>
<dbReference type="GO" id="GO:0005737">
    <property type="term" value="C:cytoplasm"/>
    <property type="evidence" value="ECO:0007669"/>
    <property type="project" value="UniProtKB-ARBA"/>
</dbReference>
<dbReference type="Proteomes" id="UP000294832">
    <property type="component" value="Unassembled WGS sequence"/>
</dbReference>
<evidence type="ECO:0000256" key="5">
    <source>
        <dbReference type="ARBA" id="ARBA00022825"/>
    </source>
</evidence>
<keyword evidence="4 8" id="KW-0378">Hydrolase</keyword>
<dbReference type="SUPFAM" id="SSF49785">
    <property type="entry name" value="Galactose-binding domain-like"/>
    <property type="match status" value="1"/>
</dbReference>
<feature type="active site" description="Charge relay system" evidence="7 8">
    <location>
        <position position="445"/>
    </location>
</feature>
<dbReference type="InterPro" id="IPR034182">
    <property type="entry name" value="Kexin/furin"/>
</dbReference>
<dbReference type="EMBL" id="SLWF01000009">
    <property type="protein sequence ID" value="TCN85366.1"/>
    <property type="molecule type" value="Genomic_DNA"/>
</dbReference>
<dbReference type="InterPro" id="IPR023828">
    <property type="entry name" value="Peptidase_S8_Ser-AS"/>
</dbReference>
<evidence type="ECO:0000259" key="9">
    <source>
        <dbReference type="PROSITE" id="PS51829"/>
    </source>
</evidence>
<dbReference type="OrthoDB" id="9790784at2"/>
<dbReference type="PROSITE" id="PS51892">
    <property type="entry name" value="SUBTILASE"/>
    <property type="match status" value="1"/>
</dbReference>
<keyword evidence="2 8" id="KW-0645">Protease</keyword>
<dbReference type="GO" id="GO:0012505">
    <property type="term" value="C:endomembrane system"/>
    <property type="evidence" value="ECO:0007669"/>
    <property type="project" value="UniProtKB-ARBA"/>
</dbReference>
<dbReference type="CDD" id="cd04059">
    <property type="entry name" value="Peptidases_S8_Protein_convertases_Kexins_Furin-like"/>
    <property type="match status" value="1"/>
</dbReference>
<dbReference type="PANTHER" id="PTHR42884">
    <property type="entry name" value="PROPROTEIN CONVERTASE SUBTILISIN/KEXIN-RELATED"/>
    <property type="match status" value="1"/>
</dbReference>
<keyword evidence="6" id="KW-0106">Calcium</keyword>
<dbReference type="RefSeq" id="WP_133038643.1">
    <property type="nucleotide sequence ID" value="NZ_SLWF01000009.1"/>
</dbReference>
<dbReference type="InterPro" id="IPR023827">
    <property type="entry name" value="Peptidase_S8_Asp-AS"/>
</dbReference>
<proteinExistence type="inferred from homology"/>
<accession>A0A4R2FHA3</accession>
<protein>
    <submittedName>
        <fullName evidence="10">Proprotein convertase P-domain-containing protein</fullName>
    </submittedName>
</protein>
<keyword evidence="11" id="KW-1185">Reference proteome</keyword>
<evidence type="ECO:0000313" key="11">
    <source>
        <dbReference type="Proteomes" id="UP000294832"/>
    </source>
</evidence>
<feature type="domain" description="P/Homo B" evidence="9">
    <location>
        <begin position="530"/>
        <end position="699"/>
    </location>
</feature>
<reference evidence="10 11" key="1">
    <citation type="submission" date="2019-03" db="EMBL/GenBank/DDBJ databases">
        <title>Freshwater and sediment microbial communities from various areas in North America, analyzing microbe dynamics in response to fracking.</title>
        <authorList>
            <person name="Lamendella R."/>
        </authorList>
    </citation>
    <scope>NUCLEOTIDE SEQUENCE [LARGE SCALE GENOMIC DNA]</scope>
    <source>
        <strain evidence="10 11">74A</strain>
    </source>
</reference>
<evidence type="ECO:0000256" key="6">
    <source>
        <dbReference type="ARBA" id="ARBA00022837"/>
    </source>
</evidence>
<gene>
    <name evidence="10" type="ORF">EDC91_10917</name>
</gene>
<dbReference type="InterPro" id="IPR022398">
    <property type="entry name" value="Peptidase_S8_His-AS"/>
</dbReference>
<dbReference type="PRINTS" id="PR00723">
    <property type="entry name" value="SUBTILISIN"/>
</dbReference>
<evidence type="ECO:0000256" key="8">
    <source>
        <dbReference type="PROSITE-ProRule" id="PRU01240"/>
    </source>
</evidence>
<dbReference type="GO" id="GO:0004252">
    <property type="term" value="F:serine-type endopeptidase activity"/>
    <property type="evidence" value="ECO:0007669"/>
    <property type="project" value="UniProtKB-UniRule"/>
</dbReference>
<comment type="similarity">
    <text evidence="1">Belongs to the peptidase S8 family. Furin subfamily.</text>
</comment>
<evidence type="ECO:0000256" key="7">
    <source>
        <dbReference type="PIRSR" id="PIRSR615500-1"/>
    </source>
</evidence>
<dbReference type="GO" id="GO:0016020">
    <property type="term" value="C:membrane"/>
    <property type="evidence" value="ECO:0007669"/>
    <property type="project" value="TreeGrafter"/>
</dbReference>
<keyword evidence="3" id="KW-0732">Signal</keyword>
<dbReference type="Gene3D" id="3.40.50.200">
    <property type="entry name" value="Peptidase S8/S53 domain"/>
    <property type="match status" value="1"/>
</dbReference>
<evidence type="ECO:0000256" key="1">
    <source>
        <dbReference type="ARBA" id="ARBA00005325"/>
    </source>
</evidence>
<dbReference type="Gene3D" id="2.60.120.260">
    <property type="entry name" value="Galactose-binding domain-like"/>
    <property type="match status" value="1"/>
</dbReference>
<evidence type="ECO:0000256" key="2">
    <source>
        <dbReference type="ARBA" id="ARBA00022670"/>
    </source>
</evidence>
<keyword evidence="5 8" id="KW-0720">Serine protease</keyword>
<dbReference type="InterPro" id="IPR015500">
    <property type="entry name" value="Peptidase_S8_subtilisin-rel"/>
</dbReference>
<name>A0A4R2FHA3_9GAMM</name>
<evidence type="ECO:0000313" key="10">
    <source>
        <dbReference type="EMBL" id="TCN85366.1"/>
    </source>
</evidence>
<comment type="caution">
    <text evidence="10">The sequence shown here is derived from an EMBL/GenBank/DDBJ whole genome shotgun (WGS) entry which is preliminary data.</text>
</comment>
<dbReference type="GO" id="GO:0016485">
    <property type="term" value="P:protein processing"/>
    <property type="evidence" value="ECO:0007669"/>
    <property type="project" value="TreeGrafter"/>
</dbReference>